<dbReference type="PANTHER" id="PTHR24559:SF444">
    <property type="entry name" value="REVERSE TRANSCRIPTASE DOMAIN-CONTAINING PROTEIN"/>
    <property type="match status" value="1"/>
</dbReference>
<dbReference type="AlphaFoldDB" id="A0A8X7CDI7"/>
<dbReference type="InterPro" id="IPR043502">
    <property type="entry name" value="DNA/RNA_pol_sf"/>
</dbReference>
<proteinExistence type="predicted"/>
<dbReference type="FunFam" id="3.10.10.10:FF:000007">
    <property type="entry name" value="Retrovirus-related Pol polyprotein from transposon 17.6-like Protein"/>
    <property type="match status" value="1"/>
</dbReference>
<dbReference type="Pfam" id="PF00078">
    <property type="entry name" value="RVT_1"/>
    <property type="match status" value="1"/>
</dbReference>
<keyword evidence="10" id="KW-1185">Reference proteome</keyword>
<dbReference type="InterPro" id="IPR000477">
    <property type="entry name" value="RT_dom"/>
</dbReference>
<dbReference type="GO" id="GO:0004519">
    <property type="term" value="F:endonuclease activity"/>
    <property type="evidence" value="ECO:0007669"/>
    <property type="project" value="UniProtKB-KW"/>
</dbReference>
<evidence type="ECO:0000256" key="7">
    <source>
        <dbReference type="ARBA" id="ARBA00022918"/>
    </source>
</evidence>
<dbReference type="Gene3D" id="3.10.10.10">
    <property type="entry name" value="HIV Type 1 Reverse Transcriptase, subunit A, domain 1"/>
    <property type="match status" value="1"/>
</dbReference>
<name>A0A8X7CDI7_9ARAC</name>
<keyword evidence="5" id="KW-0255">Endonuclease</keyword>
<keyword evidence="1" id="KW-0645">Protease</keyword>
<evidence type="ECO:0000313" key="10">
    <source>
        <dbReference type="Proteomes" id="UP000886998"/>
    </source>
</evidence>
<comment type="caution">
    <text evidence="9">The sequence shown here is derived from an EMBL/GenBank/DDBJ whole genome shotgun (WGS) entry which is preliminary data.</text>
</comment>
<dbReference type="InterPro" id="IPR043128">
    <property type="entry name" value="Rev_trsase/Diguanyl_cyclase"/>
</dbReference>
<dbReference type="GO" id="GO:0006508">
    <property type="term" value="P:proteolysis"/>
    <property type="evidence" value="ECO:0007669"/>
    <property type="project" value="UniProtKB-KW"/>
</dbReference>
<dbReference type="Proteomes" id="UP000886998">
    <property type="component" value="Unassembled WGS sequence"/>
</dbReference>
<dbReference type="InterPro" id="IPR053134">
    <property type="entry name" value="RNA-dir_DNA_polymerase"/>
</dbReference>
<keyword evidence="2" id="KW-0808">Transferase</keyword>
<dbReference type="Gene3D" id="3.30.70.270">
    <property type="match status" value="1"/>
</dbReference>
<gene>
    <name evidence="9" type="primary">POL</name>
    <name evidence="9" type="ORF">TNIN_211381</name>
</gene>
<protein>
    <submittedName>
        <fullName evidence="9">Retrovirus-related Pol polyprotein from transposon 412</fullName>
    </submittedName>
</protein>
<dbReference type="OrthoDB" id="6508513at2759"/>
<evidence type="ECO:0000256" key="3">
    <source>
        <dbReference type="ARBA" id="ARBA00022695"/>
    </source>
</evidence>
<reference evidence="9" key="1">
    <citation type="submission" date="2020-08" db="EMBL/GenBank/DDBJ databases">
        <title>Multicomponent nature underlies the extraordinary mechanical properties of spider dragline silk.</title>
        <authorList>
            <person name="Kono N."/>
            <person name="Nakamura H."/>
            <person name="Mori M."/>
            <person name="Yoshida Y."/>
            <person name="Ohtoshi R."/>
            <person name="Malay A.D."/>
            <person name="Moran D.A.P."/>
            <person name="Tomita M."/>
            <person name="Numata K."/>
            <person name="Arakawa K."/>
        </authorList>
    </citation>
    <scope>NUCLEOTIDE SEQUENCE</scope>
</reference>
<keyword evidence="3" id="KW-0548">Nucleotidyltransferase</keyword>
<evidence type="ECO:0000313" key="9">
    <source>
        <dbReference type="EMBL" id="GFY62330.1"/>
    </source>
</evidence>
<dbReference type="EMBL" id="BMAV01014168">
    <property type="protein sequence ID" value="GFY62330.1"/>
    <property type="molecule type" value="Genomic_DNA"/>
</dbReference>
<evidence type="ECO:0000256" key="6">
    <source>
        <dbReference type="ARBA" id="ARBA00022801"/>
    </source>
</evidence>
<evidence type="ECO:0000259" key="8">
    <source>
        <dbReference type="Pfam" id="PF00078"/>
    </source>
</evidence>
<keyword evidence="4" id="KW-0540">Nuclease</keyword>
<dbReference type="GO" id="GO:0003964">
    <property type="term" value="F:RNA-directed DNA polymerase activity"/>
    <property type="evidence" value="ECO:0007669"/>
    <property type="project" value="UniProtKB-KW"/>
</dbReference>
<evidence type="ECO:0000256" key="4">
    <source>
        <dbReference type="ARBA" id="ARBA00022722"/>
    </source>
</evidence>
<sequence length="286" mass="33307">MEVGVCAWTTVASTTKDVYPLPRIDDTLDCLKGAQYFSSMDMHPGYWQIEVDEAYREKMAFITSDGLYKFNVMPFGLCNVPTTFERSMDNLFWHLKWQMCLCYLDDIIVFSLTFNGHLRRLHLRAFLHSRSRTSFKYKEMLFWCYRDQSSRASCICFQKREKTCRRRLFIAKPYPVIQEIESLAAISDLATEQRDDPSLAAFIKACEQLPDLSSAGFSIVNNVLCKKILTHPENSGYQSFPRKCGLKFFTTSMTNRLRDIWDLYGYMIVFERGSFGRDFFALCAVT</sequence>
<dbReference type="SUPFAM" id="SSF56672">
    <property type="entry name" value="DNA/RNA polymerases"/>
    <property type="match status" value="1"/>
</dbReference>
<organism evidence="9 10">
    <name type="scientific">Trichonephila inaurata madagascariensis</name>
    <dbReference type="NCBI Taxonomy" id="2747483"/>
    <lineage>
        <taxon>Eukaryota</taxon>
        <taxon>Metazoa</taxon>
        <taxon>Ecdysozoa</taxon>
        <taxon>Arthropoda</taxon>
        <taxon>Chelicerata</taxon>
        <taxon>Arachnida</taxon>
        <taxon>Araneae</taxon>
        <taxon>Araneomorphae</taxon>
        <taxon>Entelegynae</taxon>
        <taxon>Araneoidea</taxon>
        <taxon>Nephilidae</taxon>
        <taxon>Trichonephila</taxon>
        <taxon>Trichonephila inaurata</taxon>
    </lineage>
</organism>
<evidence type="ECO:0000256" key="5">
    <source>
        <dbReference type="ARBA" id="ARBA00022759"/>
    </source>
</evidence>
<feature type="domain" description="Reverse transcriptase" evidence="8">
    <location>
        <begin position="16"/>
        <end position="118"/>
    </location>
</feature>
<keyword evidence="7" id="KW-0695">RNA-directed DNA polymerase</keyword>
<keyword evidence="6" id="KW-0378">Hydrolase</keyword>
<dbReference type="PANTHER" id="PTHR24559">
    <property type="entry name" value="TRANSPOSON TY3-I GAG-POL POLYPROTEIN"/>
    <property type="match status" value="1"/>
</dbReference>
<accession>A0A8X7CDI7</accession>
<dbReference type="CDD" id="cd01647">
    <property type="entry name" value="RT_LTR"/>
    <property type="match status" value="1"/>
</dbReference>
<evidence type="ECO:0000256" key="1">
    <source>
        <dbReference type="ARBA" id="ARBA00022670"/>
    </source>
</evidence>
<evidence type="ECO:0000256" key="2">
    <source>
        <dbReference type="ARBA" id="ARBA00022679"/>
    </source>
</evidence>
<dbReference type="GO" id="GO:0008233">
    <property type="term" value="F:peptidase activity"/>
    <property type="evidence" value="ECO:0007669"/>
    <property type="project" value="UniProtKB-KW"/>
</dbReference>